<dbReference type="PANTHER" id="PTHR21301:SF10">
    <property type="entry name" value="REVERSE TRANSCRIPTASE DOMAIN-CONTAINING PROTEIN"/>
    <property type="match status" value="1"/>
</dbReference>
<evidence type="ECO:0000259" key="1">
    <source>
        <dbReference type="Pfam" id="PF26215"/>
    </source>
</evidence>
<dbReference type="PANTHER" id="PTHR21301">
    <property type="entry name" value="REVERSE TRANSCRIPTASE"/>
    <property type="match status" value="1"/>
</dbReference>
<proteinExistence type="predicted"/>
<keyword evidence="3" id="KW-1185">Reference proteome</keyword>
<organism evidence="2 3">
    <name type="scientific">Trachymyrmex septentrionalis</name>
    <dbReference type="NCBI Taxonomy" id="34720"/>
    <lineage>
        <taxon>Eukaryota</taxon>
        <taxon>Metazoa</taxon>
        <taxon>Ecdysozoa</taxon>
        <taxon>Arthropoda</taxon>
        <taxon>Hexapoda</taxon>
        <taxon>Insecta</taxon>
        <taxon>Pterygota</taxon>
        <taxon>Neoptera</taxon>
        <taxon>Endopterygota</taxon>
        <taxon>Hymenoptera</taxon>
        <taxon>Apocrita</taxon>
        <taxon>Aculeata</taxon>
        <taxon>Formicoidea</taxon>
        <taxon>Formicidae</taxon>
        <taxon>Myrmicinae</taxon>
        <taxon>Trachymyrmex</taxon>
    </lineage>
</organism>
<name>A0A151JW62_9HYME</name>
<protein>
    <recommendedName>
        <fullName evidence="1">Helix-turn-helix domain-containing protein</fullName>
    </recommendedName>
</protein>
<evidence type="ECO:0000313" key="2">
    <source>
        <dbReference type="EMBL" id="KYN38516.1"/>
    </source>
</evidence>
<accession>A0A151JW62</accession>
<dbReference type="InterPro" id="IPR058912">
    <property type="entry name" value="HTH_animal"/>
</dbReference>
<evidence type="ECO:0000313" key="3">
    <source>
        <dbReference type="Proteomes" id="UP000078541"/>
    </source>
</evidence>
<dbReference type="Pfam" id="PF26215">
    <property type="entry name" value="HTH_animal"/>
    <property type="match status" value="1"/>
</dbReference>
<dbReference type="EMBL" id="KQ981661">
    <property type="protein sequence ID" value="KYN38516.1"/>
    <property type="molecule type" value="Genomic_DNA"/>
</dbReference>
<dbReference type="Proteomes" id="UP000078541">
    <property type="component" value="Unassembled WGS sequence"/>
</dbReference>
<dbReference type="STRING" id="34720.A0A151JW62"/>
<reference evidence="2 3" key="1">
    <citation type="submission" date="2016-03" db="EMBL/GenBank/DDBJ databases">
        <title>Trachymyrmex septentrionalis WGS genome.</title>
        <authorList>
            <person name="Nygaard S."/>
            <person name="Hu H."/>
            <person name="Boomsma J."/>
            <person name="Zhang G."/>
        </authorList>
    </citation>
    <scope>NUCLEOTIDE SEQUENCE [LARGE SCALE GENOMIC DNA]</scope>
    <source>
        <strain evidence="2">Tsep2-gDNA-1</strain>
        <tissue evidence="2">Whole body</tissue>
    </source>
</reference>
<feature type="domain" description="Helix-turn-helix" evidence="1">
    <location>
        <begin position="223"/>
        <end position="281"/>
    </location>
</feature>
<sequence length="494" mass="56460">MPIDRRIAVTNHSIPILNKIISSPIFTSPMDKQLLKMESDTRIFISAHPNIIFTHADKGNVTIAMDKDAYMYKMEQWNFISTDCSLPRDEFLGAIQFILDSTFFSFDNKIYKQSFGTPMGSPLPVIVDLVMRRLKTVSLMSLNLDIVFYYRYVDDICTAVSSSKIDNLLKQFNSFHPRLQFTTEIGGDKIKGGNAINFLDITVSVNENRCYLDWYRKPTFLGRFLNFHSNHPLTQKKGTIFSLVDRAFLLSDNIFHTKNLTFIINILLLNDYPLDFIFDFINQRIKNLIEKKHNVHNVVIDSDVTKESTSWLTVPFIPSHTEKFRTLRKNKGDIRVAFHSPNKMSKNSAKCAILYISAENDGRVLPMSFQIQEETINFLAQGESYTHLGVPTEFPVDQTPYVAVRDIVARVLKDLFIAVELNIRRHVKSAWASLRGMIGRRIGYVPSCEDIASFLSGSLNGRMLGELGYHSLVTRHLYGACVRHAPVFNSFPSL</sequence>
<gene>
    <name evidence="2" type="ORF">ALC56_07093</name>
</gene>
<dbReference type="AlphaFoldDB" id="A0A151JW62"/>